<dbReference type="OrthoDB" id="3532334at2759"/>
<proteinExistence type="predicted"/>
<feature type="region of interest" description="Disordered" evidence="1">
    <location>
        <begin position="12"/>
        <end position="66"/>
    </location>
</feature>
<evidence type="ECO:0000256" key="1">
    <source>
        <dbReference type="SAM" id="MobiDB-lite"/>
    </source>
</evidence>
<feature type="compositionally biased region" description="Polar residues" evidence="1">
    <location>
        <begin position="25"/>
        <end position="52"/>
    </location>
</feature>
<dbReference type="EMBL" id="KZ613937">
    <property type="protein sequence ID" value="PMD48075.1"/>
    <property type="molecule type" value="Genomic_DNA"/>
</dbReference>
<evidence type="ECO:0000313" key="2">
    <source>
        <dbReference type="EMBL" id="PMD48075.1"/>
    </source>
</evidence>
<protein>
    <submittedName>
        <fullName evidence="2">Uncharacterized protein</fullName>
    </submittedName>
</protein>
<evidence type="ECO:0000313" key="3">
    <source>
        <dbReference type="Proteomes" id="UP000235786"/>
    </source>
</evidence>
<keyword evidence="3" id="KW-1185">Reference proteome</keyword>
<feature type="compositionally biased region" description="Low complexity" evidence="1">
    <location>
        <begin position="12"/>
        <end position="24"/>
    </location>
</feature>
<name>A0A2J6SBE7_HYAVF</name>
<reference evidence="2 3" key="1">
    <citation type="submission" date="2016-04" db="EMBL/GenBank/DDBJ databases">
        <title>A degradative enzymes factory behind the ericoid mycorrhizal symbiosis.</title>
        <authorList>
            <consortium name="DOE Joint Genome Institute"/>
            <person name="Martino E."/>
            <person name="Morin E."/>
            <person name="Grelet G."/>
            <person name="Kuo A."/>
            <person name="Kohler A."/>
            <person name="Daghino S."/>
            <person name="Barry K."/>
            <person name="Choi C."/>
            <person name="Cichocki N."/>
            <person name="Clum A."/>
            <person name="Copeland A."/>
            <person name="Hainaut M."/>
            <person name="Haridas S."/>
            <person name="Labutti K."/>
            <person name="Lindquist E."/>
            <person name="Lipzen A."/>
            <person name="Khouja H.-R."/>
            <person name="Murat C."/>
            <person name="Ohm R."/>
            <person name="Olson A."/>
            <person name="Spatafora J."/>
            <person name="Veneault-Fourrey C."/>
            <person name="Henrissat B."/>
            <person name="Grigoriev I."/>
            <person name="Martin F."/>
            <person name="Perotto S."/>
        </authorList>
    </citation>
    <scope>NUCLEOTIDE SEQUENCE [LARGE SCALE GENOMIC DNA]</scope>
    <source>
        <strain evidence="2 3">F</strain>
    </source>
</reference>
<organism evidence="2 3">
    <name type="scientific">Hyaloscypha variabilis (strain UAMH 11265 / GT02V1 / F)</name>
    <name type="common">Meliniomyces variabilis</name>
    <dbReference type="NCBI Taxonomy" id="1149755"/>
    <lineage>
        <taxon>Eukaryota</taxon>
        <taxon>Fungi</taxon>
        <taxon>Dikarya</taxon>
        <taxon>Ascomycota</taxon>
        <taxon>Pezizomycotina</taxon>
        <taxon>Leotiomycetes</taxon>
        <taxon>Helotiales</taxon>
        <taxon>Hyaloscyphaceae</taxon>
        <taxon>Hyaloscypha</taxon>
        <taxon>Hyaloscypha variabilis</taxon>
    </lineage>
</organism>
<gene>
    <name evidence="2" type="ORF">L207DRAFT_521491</name>
</gene>
<sequence length="375" mass="42887">MGVQGCVCAATGAAPGSASSPLGTNNTRAVDTPPNSRQAQSISITSRAQGTRKSIGAMTKRTETANETTISLPKPDGRVYDFTKTPEESPHAVQISVPPQSTFRGPISYWNEQYAVLFTCIAGRGHTFWGTGPYSNVDIFFGAGHSEMYERFTLHYWQREEQWQTAKGSTRSRPQARAEIEHEPLLDEDRDLEKGIRQEEAKDDILTVAVSPSAGYWDQHYARRHELFYRNWASMELDAPLYPYLPTTPLPIRLLFKLPRFLFPEILRSWFIAYFLSFQLLVLFSAFDHHPNLGSWPLMTLYAIANPRYLGPWPPRIPEWVCRCQWTSMLFVSHWRVWIWSGVGKRVLGMKSTYEEYTPERLKDALDPMPGEMVR</sequence>
<dbReference type="AlphaFoldDB" id="A0A2J6SBE7"/>
<dbReference type="Proteomes" id="UP000235786">
    <property type="component" value="Unassembled WGS sequence"/>
</dbReference>
<accession>A0A2J6SBE7</accession>